<reference evidence="14" key="2">
    <citation type="journal article" date="2021" name="PeerJ">
        <title>Extensive microbial diversity within the chicken gut microbiome revealed by metagenomics and culture.</title>
        <authorList>
            <person name="Gilroy R."/>
            <person name="Ravi A."/>
            <person name="Getino M."/>
            <person name="Pursley I."/>
            <person name="Horton D.L."/>
            <person name="Alikhan N.F."/>
            <person name="Baker D."/>
            <person name="Gharbi K."/>
            <person name="Hall N."/>
            <person name="Watson M."/>
            <person name="Adriaenssens E.M."/>
            <person name="Foster-Nyarko E."/>
            <person name="Jarju S."/>
            <person name="Secka A."/>
            <person name="Antonio M."/>
            <person name="Oren A."/>
            <person name="Chaudhuri R.R."/>
            <person name="La Ragione R."/>
            <person name="Hildebrand F."/>
            <person name="Pallen M.J."/>
        </authorList>
    </citation>
    <scope>NUCLEOTIDE SEQUENCE</scope>
    <source>
        <strain evidence="14">ChiHcec3-11533</strain>
    </source>
</reference>
<dbReference type="PANTHER" id="PTHR10584:SF166">
    <property type="entry name" value="RIBOKINASE"/>
    <property type="match status" value="1"/>
</dbReference>
<feature type="binding site" evidence="12">
    <location>
        <begin position="250"/>
        <end position="251"/>
    </location>
    <ligand>
        <name>ATP</name>
        <dbReference type="ChEBI" id="CHEBI:30616"/>
    </ligand>
</feature>
<dbReference type="Pfam" id="PF00294">
    <property type="entry name" value="PfkB"/>
    <property type="match status" value="1"/>
</dbReference>
<proteinExistence type="inferred from homology"/>
<sequence length="306" mass="32277">MKKCAVIGSINMDMVTRVDRFPRPGETRMGISFATVPGGKGANLAVALGKLGVPVRMAGRVGGDGFGKQYLEHFASVGVDTSLVKLSPQNTTGTATIEVSDEGENHIVVVAGANLDCDIVWLEETLKDLEEEEMVLLQLEIPHSTVWQAIARLHEMGKTIVLDPAPAVELPEEILPMITYLTPNETELRILTPSLPEEADAPARIRLLLQKGVQCVVHKAGAHGAYLADASGIEHIPGYAVKAVDTTAAGDTFNAGFVAGLAMGPSLQEAVRMGNAAGAISVTAPGAQGGMPNMRQVEQLLRGEKA</sequence>
<evidence type="ECO:0000313" key="14">
    <source>
        <dbReference type="EMBL" id="HIU33575.1"/>
    </source>
</evidence>
<dbReference type="GO" id="GO:0004747">
    <property type="term" value="F:ribokinase activity"/>
    <property type="evidence" value="ECO:0007669"/>
    <property type="project" value="UniProtKB-UniRule"/>
</dbReference>
<dbReference type="InterPro" id="IPR002173">
    <property type="entry name" value="Carboh/pur_kinase_PfkB_CS"/>
</dbReference>
<comment type="similarity">
    <text evidence="12">Belongs to the carbohydrate kinase PfkB family. Ribokinase subfamily.</text>
</comment>
<keyword evidence="4 12" id="KW-0808">Transferase</keyword>
<accession>A0A9D1IA20</accession>
<comment type="activity regulation">
    <text evidence="12">Activated by a monovalent cation that binds near, but not in, the active site. The most likely occupant of the site in vivo is potassium. Ion binding induces a conformational change that may alter substrate affinity.</text>
</comment>
<comment type="subunit">
    <text evidence="12">Homodimer.</text>
</comment>
<protein>
    <recommendedName>
        <fullName evidence="3 12">Ribokinase</fullName>
        <shortName evidence="12">RK</shortName>
        <ecNumber evidence="2 12">2.7.1.15</ecNumber>
    </recommendedName>
</protein>
<feature type="binding site" evidence="12">
    <location>
        <begin position="219"/>
        <end position="224"/>
    </location>
    <ligand>
        <name>ATP</name>
        <dbReference type="ChEBI" id="CHEBI:30616"/>
    </ligand>
</feature>
<evidence type="ECO:0000256" key="6">
    <source>
        <dbReference type="ARBA" id="ARBA00022741"/>
    </source>
</evidence>
<dbReference type="Gene3D" id="3.40.1190.20">
    <property type="match status" value="1"/>
</dbReference>
<dbReference type="CDD" id="cd01174">
    <property type="entry name" value="ribokinase"/>
    <property type="match status" value="1"/>
</dbReference>
<dbReference type="GO" id="GO:0019303">
    <property type="term" value="P:D-ribose catabolic process"/>
    <property type="evidence" value="ECO:0007669"/>
    <property type="project" value="UniProtKB-UniRule"/>
</dbReference>
<dbReference type="PRINTS" id="PR00990">
    <property type="entry name" value="RIBOKINASE"/>
</dbReference>
<evidence type="ECO:0000256" key="11">
    <source>
        <dbReference type="ARBA" id="ARBA00023277"/>
    </source>
</evidence>
<evidence type="ECO:0000256" key="2">
    <source>
        <dbReference type="ARBA" id="ARBA00012035"/>
    </source>
</evidence>
<feature type="binding site" evidence="12">
    <location>
        <position position="184"/>
    </location>
    <ligand>
        <name>ATP</name>
        <dbReference type="ChEBI" id="CHEBI:30616"/>
    </ligand>
</feature>
<feature type="binding site" evidence="12">
    <location>
        <position position="140"/>
    </location>
    <ligand>
        <name>substrate</name>
    </ligand>
</feature>
<gene>
    <name evidence="12 14" type="primary">rbsK</name>
    <name evidence="14" type="ORF">IAB02_03345</name>
</gene>
<feature type="binding site" evidence="12">
    <location>
        <position position="275"/>
    </location>
    <ligand>
        <name>ATP</name>
        <dbReference type="ChEBI" id="CHEBI:30616"/>
    </ligand>
</feature>
<dbReference type="NCBIfam" id="TIGR02152">
    <property type="entry name" value="D_ribokin_bact"/>
    <property type="match status" value="1"/>
</dbReference>
<dbReference type="SUPFAM" id="SSF53613">
    <property type="entry name" value="Ribokinase-like"/>
    <property type="match status" value="1"/>
</dbReference>
<comment type="pathway">
    <text evidence="12">Carbohydrate metabolism; D-ribose degradation; D-ribose 5-phosphate from beta-D-ribopyranose: step 2/2.</text>
</comment>
<comment type="caution">
    <text evidence="14">The sequence shown here is derived from an EMBL/GenBank/DDBJ whole genome shotgun (WGS) entry which is preliminary data.</text>
</comment>
<evidence type="ECO:0000256" key="9">
    <source>
        <dbReference type="ARBA" id="ARBA00022842"/>
    </source>
</evidence>
<keyword evidence="10 12" id="KW-0630">Potassium</keyword>
<dbReference type="GO" id="GO:0005524">
    <property type="term" value="F:ATP binding"/>
    <property type="evidence" value="ECO:0007669"/>
    <property type="project" value="UniProtKB-UniRule"/>
</dbReference>
<evidence type="ECO:0000256" key="10">
    <source>
        <dbReference type="ARBA" id="ARBA00022958"/>
    </source>
</evidence>
<feature type="domain" description="Carbohydrate kinase PfkB" evidence="13">
    <location>
        <begin position="1"/>
        <end position="293"/>
    </location>
</feature>
<evidence type="ECO:0000256" key="3">
    <source>
        <dbReference type="ARBA" id="ARBA00016943"/>
    </source>
</evidence>
<dbReference type="Proteomes" id="UP000824072">
    <property type="component" value="Unassembled WGS sequence"/>
</dbReference>
<name>A0A9D1IA20_9FIRM</name>
<keyword evidence="5 12" id="KW-0479">Metal-binding</keyword>
<evidence type="ECO:0000256" key="12">
    <source>
        <dbReference type="HAMAP-Rule" id="MF_01987"/>
    </source>
</evidence>
<feature type="binding site" evidence="12">
    <location>
        <position position="245"/>
    </location>
    <ligand>
        <name>K(+)</name>
        <dbReference type="ChEBI" id="CHEBI:29103"/>
    </ligand>
</feature>
<comment type="caution">
    <text evidence="12">Lacks conserved residue(s) required for the propagation of feature annotation.</text>
</comment>
<dbReference type="AlphaFoldDB" id="A0A9D1IA20"/>
<comment type="function">
    <text evidence="12">Catalyzes the phosphorylation of ribose at O-5 in a reaction requiring ATP and magnesium. The resulting D-ribose-5-phosphate can then be used either for sythesis of nucleotides, histidine, and tryptophan, or as a component of the pentose phosphate pathway.</text>
</comment>
<reference evidence="14" key="1">
    <citation type="submission" date="2020-10" db="EMBL/GenBank/DDBJ databases">
        <authorList>
            <person name="Gilroy R."/>
        </authorList>
    </citation>
    <scope>NUCLEOTIDE SEQUENCE</scope>
    <source>
        <strain evidence="14">ChiHcec3-11533</strain>
    </source>
</reference>
<evidence type="ECO:0000256" key="4">
    <source>
        <dbReference type="ARBA" id="ARBA00022679"/>
    </source>
</evidence>
<keyword evidence="7 12" id="KW-0418">Kinase</keyword>
<dbReference type="EC" id="2.7.1.15" evidence="2 12"/>
<dbReference type="EMBL" id="DVMU01000074">
    <property type="protein sequence ID" value="HIU33575.1"/>
    <property type="molecule type" value="Genomic_DNA"/>
</dbReference>
<evidence type="ECO:0000313" key="15">
    <source>
        <dbReference type="Proteomes" id="UP000824072"/>
    </source>
</evidence>
<feature type="binding site" evidence="12">
    <location>
        <position position="284"/>
    </location>
    <ligand>
        <name>K(+)</name>
        <dbReference type="ChEBI" id="CHEBI:29103"/>
    </ligand>
</feature>
<dbReference type="InterPro" id="IPR002139">
    <property type="entry name" value="Ribo/fructo_kinase"/>
</dbReference>
<dbReference type="GO" id="GO:0046872">
    <property type="term" value="F:metal ion binding"/>
    <property type="evidence" value="ECO:0007669"/>
    <property type="project" value="UniProtKB-KW"/>
</dbReference>
<feature type="binding site" evidence="12">
    <location>
        <begin position="39"/>
        <end position="43"/>
    </location>
    <ligand>
        <name>substrate</name>
    </ligand>
</feature>
<keyword evidence="11 12" id="KW-0119">Carbohydrate metabolism</keyword>
<feature type="binding site" evidence="12">
    <location>
        <position position="281"/>
    </location>
    <ligand>
        <name>K(+)</name>
        <dbReference type="ChEBI" id="CHEBI:29103"/>
    </ligand>
</feature>
<dbReference type="InterPro" id="IPR011877">
    <property type="entry name" value="Ribokinase"/>
</dbReference>
<feature type="binding site" evidence="12">
    <location>
        <begin position="11"/>
        <end position="13"/>
    </location>
    <ligand>
        <name>substrate</name>
    </ligand>
</feature>
<feature type="active site" description="Proton acceptor" evidence="12">
    <location>
        <position position="251"/>
    </location>
</feature>
<dbReference type="PANTHER" id="PTHR10584">
    <property type="entry name" value="SUGAR KINASE"/>
    <property type="match status" value="1"/>
</dbReference>
<organism evidence="14 15">
    <name type="scientific">Candidatus Pullichristensenella excrementigallinarum</name>
    <dbReference type="NCBI Taxonomy" id="2840907"/>
    <lineage>
        <taxon>Bacteria</taxon>
        <taxon>Bacillati</taxon>
        <taxon>Bacillota</taxon>
        <taxon>Clostridia</taxon>
        <taxon>Candidatus Pullichristensenella</taxon>
    </lineage>
</organism>
<evidence type="ECO:0000256" key="8">
    <source>
        <dbReference type="ARBA" id="ARBA00022840"/>
    </source>
</evidence>
<dbReference type="InterPro" id="IPR011611">
    <property type="entry name" value="PfkB_dom"/>
</dbReference>
<keyword evidence="8 12" id="KW-0067">ATP-binding</keyword>
<evidence type="ECO:0000256" key="5">
    <source>
        <dbReference type="ARBA" id="ARBA00022723"/>
    </source>
</evidence>
<keyword evidence="12" id="KW-0963">Cytoplasm</keyword>
<dbReference type="InterPro" id="IPR029056">
    <property type="entry name" value="Ribokinase-like"/>
</dbReference>
<comment type="similarity">
    <text evidence="1">Belongs to the carbohydrate kinase pfkB family.</text>
</comment>
<keyword evidence="6 12" id="KW-0547">Nucleotide-binding</keyword>
<dbReference type="HAMAP" id="MF_01987">
    <property type="entry name" value="Ribokinase"/>
    <property type="match status" value="1"/>
</dbReference>
<comment type="cofactor">
    <cofactor evidence="12">
        <name>Mg(2+)</name>
        <dbReference type="ChEBI" id="CHEBI:18420"/>
    </cofactor>
    <text evidence="12">Requires a divalent cation, most likely magnesium in vivo, as an electrophilic catalyst to aid phosphoryl group transfer. It is the chelate of the metal and the nucleotide that is the actual substrate.</text>
</comment>
<feature type="binding site" evidence="12">
    <location>
        <position position="251"/>
    </location>
    <ligand>
        <name>substrate</name>
    </ligand>
</feature>
<keyword evidence="9 12" id="KW-0460">Magnesium</keyword>
<evidence type="ECO:0000256" key="1">
    <source>
        <dbReference type="ARBA" id="ARBA00005380"/>
    </source>
</evidence>
<evidence type="ECO:0000259" key="13">
    <source>
        <dbReference type="Pfam" id="PF00294"/>
    </source>
</evidence>
<evidence type="ECO:0000256" key="7">
    <source>
        <dbReference type="ARBA" id="ARBA00022777"/>
    </source>
</evidence>
<comment type="catalytic activity">
    <reaction evidence="12">
        <text>D-ribose + ATP = D-ribose 5-phosphate + ADP + H(+)</text>
        <dbReference type="Rhea" id="RHEA:13697"/>
        <dbReference type="ChEBI" id="CHEBI:15378"/>
        <dbReference type="ChEBI" id="CHEBI:30616"/>
        <dbReference type="ChEBI" id="CHEBI:47013"/>
        <dbReference type="ChEBI" id="CHEBI:78346"/>
        <dbReference type="ChEBI" id="CHEBI:456216"/>
        <dbReference type="EC" id="2.7.1.15"/>
    </reaction>
</comment>
<feature type="binding site" evidence="12">
    <location>
        <position position="247"/>
    </location>
    <ligand>
        <name>K(+)</name>
        <dbReference type="ChEBI" id="CHEBI:29103"/>
    </ligand>
</feature>
<dbReference type="PROSITE" id="PS00584">
    <property type="entry name" value="PFKB_KINASES_2"/>
    <property type="match status" value="1"/>
</dbReference>
<comment type="subcellular location">
    <subcellularLocation>
        <location evidence="12">Cytoplasm</location>
    </subcellularLocation>
</comment>
<feature type="binding site" evidence="12">
    <location>
        <position position="286"/>
    </location>
    <ligand>
        <name>K(+)</name>
        <dbReference type="ChEBI" id="CHEBI:29103"/>
    </ligand>
</feature>
<dbReference type="GO" id="GO:0005829">
    <property type="term" value="C:cytosol"/>
    <property type="evidence" value="ECO:0007669"/>
    <property type="project" value="TreeGrafter"/>
</dbReference>